<evidence type="ECO:0000256" key="1">
    <source>
        <dbReference type="SAM" id="Coils"/>
    </source>
</evidence>
<feature type="domain" description="Type I restriction modification DNA specificity" evidence="2">
    <location>
        <begin position="3"/>
        <end position="37"/>
    </location>
</feature>
<dbReference type="Proteomes" id="UP000198817">
    <property type="component" value="Unassembled WGS sequence"/>
</dbReference>
<dbReference type="EMBL" id="FPBT01000004">
    <property type="protein sequence ID" value="SFU43206.1"/>
    <property type="molecule type" value="Genomic_DNA"/>
</dbReference>
<dbReference type="Gene3D" id="1.10.287.1120">
    <property type="entry name" value="Bipartite methylase S protein"/>
    <property type="match status" value="1"/>
</dbReference>
<organism evidence="3 4">
    <name type="scientific">Eubacterium pyruvativorans</name>
    <dbReference type="NCBI Taxonomy" id="155865"/>
    <lineage>
        <taxon>Bacteria</taxon>
        <taxon>Bacillati</taxon>
        <taxon>Bacillota</taxon>
        <taxon>Clostridia</taxon>
        <taxon>Eubacteriales</taxon>
        <taxon>Eubacteriaceae</taxon>
        <taxon>Eubacterium</taxon>
    </lineage>
</organism>
<evidence type="ECO:0000259" key="2">
    <source>
        <dbReference type="Pfam" id="PF01420"/>
    </source>
</evidence>
<evidence type="ECO:0000313" key="3">
    <source>
        <dbReference type="EMBL" id="SFU43206.1"/>
    </source>
</evidence>
<proteinExistence type="predicted"/>
<evidence type="ECO:0000313" key="4">
    <source>
        <dbReference type="Proteomes" id="UP000198817"/>
    </source>
</evidence>
<gene>
    <name evidence="3" type="ORF">SAMN05216508_104153</name>
</gene>
<dbReference type="InterPro" id="IPR000055">
    <property type="entry name" value="Restrct_endonuc_typeI_TRD"/>
</dbReference>
<dbReference type="SUPFAM" id="SSF116734">
    <property type="entry name" value="DNA methylase specificity domain"/>
    <property type="match status" value="1"/>
</dbReference>
<feature type="coiled-coil region" evidence="1">
    <location>
        <begin position="19"/>
        <end position="46"/>
    </location>
</feature>
<keyword evidence="1" id="KW-0175">Coiled coil</keyword>
<protein>
    <submittedName>
        <fullName evidence="3">Type I restriction enzyme, S subunit</fullName>
    </submittedName>
</protein>
<dbReference type="GO" id="GO:0003677">
    <property type="term" value="F:DNA binding"/>
    <property type="evidence" value="ECO:0007669"/>
    <property type="project" value="InterPro"/>
</dbReference>
<dbReference type="Pfam" id="PF01420">
    <property type="entry name" value="Methylase_S"/>
    <property type="match status" value="1"/>
</dbReference>
<keyword evidence="4" id="KW-1185">Reference proteome</keyword>
<dbReference type="AlphaFoldDB" id="A0A1I7G4R3"/>
<name>A0A1I7G4R3_9FIRM</name>
<dbReference type="STRING" id="155865.SAMN05216515_1241"/>
<feature type="non-terminal residue" evidence="3">
    <location>
        <position position="1"/>
    </location>
</feature>
<accession>A0A1I7G4R3</accession>
<sequence>TDFIIPSSLDEQRQIAEAFDDLDNLITLHQRKLEKLNKLKKSMLEEMFV</sequence>
<reference evidence="3 4" key="1">
    <citation type="submission" date="2016-10" db="EMBL/GenBank/DDBJ databases">
        <authorList>
            <person name="de Groot N.N."/>
        </authorList>
    </citation>
    <scope>NUCLEOTIDE SEQUENCE [LARGE SCALE GENOMIC DNA]</scope>
    <source>
        <strain evidence="3 4">KHGC13</strain>
    </source>
</reference>